<proteinExistence type="predicted"/>
<accession>A0AAU7JYD4</accession>
<name>A0AAU7JYD4_9MICO</name>
<dbReference type="EMBL" id="CP157483">
    <property type="protein sequence ID" value="XBO45463.1"/>
    <property type="molecule type" value="Genomic_DNA"/>
</dbReference>
<gene>
    <name evidence="3" type="ORF">ABEG17_09055</name>
</gene>
<dbReference type="RefSeq" id="WP_406832964.1">
    <property type="nucleotide sequence ID" value="NZ_CP157483.1"/>
</dbReference>
<feature type="region of interest" description="Disordered" evidence="1">
    <location>
        <begin position="22"/>
        <end position="63"/>
    </location>
</feature>
<organism evidence="3">
    <name type="scientific">Pedococcus sp. KACC 23699</name>
    <dbReference type="NCBI Taxonomy" id="3149228"/>
    <lineage>
        <taxon>Bacteria</taxon>
        <taxon>Bacillati</taxon>
        <taxon>Actinomycetota</taxon>
        <taxon>Actinomycetes</taxon>
        <taxon>Micrococcales</taxon>
        <taxon>Intrasporangiaceae</taxon>
        <taxon>Pedococcus</taxon>
    </lineage>
</organism>
<evidence type="ECO:0008006" key="4">
    <source>
        <dbReference type="Google" id="ProtNLM"/>
    </source>
</evidence>
<dbReference type="AlphaFoldDB" id="A0AAU7JYD4"/>
<dbReference type="PROSITE" id="PS51257">
    <property type="entry name" value="PROKAR_LIPOPROTEIN"/>
    <property type="match status" value="1"/>
</dbReference>
<protein>
    <recommendedName>
        <fullName evidence="4">Lipoprotein</fullName>
    </recommendedName>
</protein>
<evidence type="ECO:0000256" key="1">
    <source>
        <dbReference type="SAM" id="MobiDB-lite"/>
    </source>
</evidence>
<feature type="signal peptide" evidence="2">
    <location>
        <begin position="1"/>
        <end position="18"/>
    </location>
</feature>
<reference evidence="3" key="1">
    <citation type="submission" date="2024-05" db="EMBL/GenBank/DDBJ databases">
        <authorList>
            <person name="Kim S."/>
            <person name="Heo J."/>
            <person name="Choi H."/>
            <person name="Choi Y."/>
            <person name="Kwon S.-W."/>
            <person name="Kim Y."/>
        </authorList>
    </citation>
    <scope>NUCLEOTIDE SEQUENCE</scope>
    <source>
        <strain evidence="3">KACC 23699</strain>
    </source>
</reference>
<keyword evidence="2" id="KW-0732">Signal</keyword>
<evidence type="ECO:0000256" key="2">
    <source>
        <dbReference type="SAM" id="SignalP"/>
    </source>
</evidence>
<feature type="compositionally biased region" description="Low complexity" evidence="1">
    <location>
        <begin position="27"/>
        <end position="49"/>
    </location>
</feature>
<feature type="chain" id="PRO_5043885122" description="Lipoprotein" evidence="2">
    <location>
        <begin position="19"/>
        <end position="137"/>
    </location>
</feature>
<evidence type="ECO:0000313" key="3">
    <source>
        <dbReference type="EMBL" id="XBO45463.1"/>
    </source>
</evidence>
<sequence>MRPLRPLLVLTAVAVLGACGTGGSTGGSSTSGTAGDTTPSASTTTTSAAPEDPTLPPPSGGKVRLLTVTGSVSAGVESGCLLLTPTPADSNGPWQLMGKVAGIKPGQQVTVRGYRVENVASTCQQGRPFQVESIVAG</sequence>